<proteinExistence type="predicted"/>
<evidence type="ECO:0008006" key="5">
    <source>
        <dbReference type="Google" id="ProtNLM"/>
    </source>
</evidence>
<name>A0A371X199_9HYPH</name>
<dbReference type="EMBL" id="QURL01000005">
    <property type="protein sequence ID" value="RFC63001.1"/>
    <property type="molecule type" value="Genomic_DNA"/>
</dbReference>
<evidence type="ECO:0000256" key="1">
    <source>
        <dbReference type="SAM" id="MobiDB-lite"/>
    </source>
</evidence>
<dbReference type="Proteomes" id="UP000264310">
    <property type="component" value="Unassembled WGS sequence"/>
</dbReference>
<comment type="caution">
    <text evidence="3">The sequence shown here is derived from an EMBL/GenBank/DDBJ whole genome shotgun (WGS) entry which is preliminary data.</text>
</comment>
<evidence type="ECO:0000313" key="4">
    <source>
        <dbReference type="Proteomes" id="UP000264310"/>
    </source>
</evidence>
<keyword evidence="4" id="KW-1185">Reference proteome</keyword>
<keyword evidence="2" id="KW-0472">Membrane</keyword>
<evidence type="ECO:0000256" key="2">
    <source>
        <dbReference type="SAM" id="Phobius"/>
    </source>
</evidence>
<accession>A0A371X199</accession>
<feature type="compositionally biased region" description="Basic and acidic residues" evidence="1">
    <location>
        <begin position="73"/>
        <end position="92"/>
    </location>
</feature>
<keyword evidence="2" id="KW-0812">Transmembrane</keyword>
<dbReference type="RefSeq" id="WP_116683819.1">
    <property type="nucleotide sequence ID" value="NZ_QURL01000005.1"/>
</dbReference>
<keyword evidence="2" id="KW-1133">Transmembrane helix</keyword>
<evidence type="ECO:0000313" key="3">
    <source>
        <dbReference type="EMBL" id="RFC63001.1"/>
    </source>
</evidence>
<dbReference type="AlphaFoldDB" id="A0A371X199"/>
<sequence>MDETDQLQIEDGTAKKGGMMPLILALVVVTLVGGGGGVAMGFLLGGSNAPAETADAKAADKAAAPDGHAAAPEGEKASSGHDKPAAGAHGEETLAEVSAEEEKPLQVVALKPVLTNLYNPSGTWIRIEASIILRQDDEIDPTVLAAEIEADTLTFARSLQIAQIEGTRGLLHLRDDLRERAKLRSPAIVDYLIQAMVVE</sequence>
<protein>
    <recommendedName>
        <fullName evidence="5">Flagellar protein FliL</fullName>
    </recommendedName>
</protein>
<feature type="region of interest" description="Disordered" evidence="1">
    <location>
        <begin position="55"/>
        <end position="98"/>
    </location>
</feature>
<organism evidence="3 4">
    <name type="scientific">Fulvimarina endophytica</name>
    <dbReference type="NCBI Taxonomy" id="2293836"/>
    <lineage>
        <taxon>Bacteria</taxon>
        <taxon>Pseudomonadati</taxon>
        <taxon>Pseudomonadota</taxon>
        <taxon>Alphaproteobacteria</taxon>
        <taxon>Hyphomicrobiales</taxon>
        <taxon>Aurantimonadaceae</taxon>
        <taxon>Fulvimarina</taxon>
    </lineage>
</organism>
<feature type="compositionally biased region" description="Low complexity" evidence="1">
    <location>
        <begin position="61"/>
        <end position="72"/>
    </location>
</feature>
<dbReference type="OrthoDB" id="7908910at2"/>
<gene>
    <name evidence="3" type="ORF">DYI37_13730</name>
</gene>
<reference evidence="3 4" key="1">
    <citation type="submission" date="2018-08" db="EMBL/GenBank/DDBJ databases">
        <title>Fulvimarina sp. 85, whole genome shotgun sequence.</title>
        <authorList>
            <person name="Tuo L."/>
        </authorList>
    </citation>
    <scope>NUCLEOTIDE SEQUENCE [LARGE SCALE GENOMIC DNA]</scope>
    <source>
        <strain evidence="3 4">85</strain>
    </source>
</reference>
<feature type="transmembrane region" description="Helical" evidence="2">
    <location>
        <begin position="21"/>
        <end position="44"/>
    </location>
</feature>